<comment type="caution">
    <text evidence="10">The sequence shown here is derived from an EMBL/GenBank/DDBJ whole genome shotgun (WGS) entry which is preliminary data.</text>
</comment>
<gene>
    <name evidence="10" type="primary">putA</name>
    <name evidence="10" type="ORF">JM946_03215</name>
</gene>
<dbReference type="GO" id="GO:0004657">
    <property type="term" value="F:proline dehydrogenase activity"/>
    <property type="evidence" value="ECO:0007669"/>
    <property type="project" value="UniProtKB-EC"/>
</dbReference>
<keyword evidence="5" id="KW-0805">Transcription regulation</keyword>
<keyword evidence="2 5" id="KW-0560">Oxidoreductase</keyword>
<dbReference type="Pfam" id="PF01619">
    <property type="entry name" value="Pro_dh"/>
    <property type="match status" value="1"/>
</dbReference>
<comment type="pathway">
    <text evidence="5">Amino-acid degradation; L-proline degradation into L-glutamate; L-glutamate from L-proline: step 1/2.</text>
</comment>
<reference evidence="10 11" key="1">
    <citation type="journal article" date="2021" name="Int. J. Syst. Evol. Microbiol.">
        <title>Steroidobacter gossypii sp. nov., isolated from soil of cotton cropping field.</title>
        <authorList>
            <person name="Huang R."/>
            <person name="Yang S."/>
            <person name="Zhen C."/>
            <person name="Liu W."/>
        </authorList>
    </citation>
    <scope>NUCLEOTIDE SEQUENCE [LARGE SCALE GENOMIC DNA]</scope>
    <source>
        <strain evidence="10 11">S1-65</strain>
    </source>
</reference>
<keyword evidence="3 5" id="KW-0520">NAD</keyword>
<evidence type="ECO:0000256" key="2">
    <source>
        <dbReference type="ARBA" id="ARBA00023002"/>
    </source>
</evidence>
<feature type="domain" description="Proline dehydrogenase PutA" evidence="8">
    <location>
        <begin position="71"/>
        <end position="184"/>
    </location>
</feature>
<keyword evidence="5" id="KW-0274">FAD</keyword>
<dbReference type="InterPro" id="IPR025703">
    <property type="entry name" value="Bifunct_PutA"/>
</dbReference>
<dbReference type="InterPro" id="IPR024082">
    <property type="entry name" value="PRODH_PutA_dom_II"/>
</dbReference>
<dbReference type="InterPro" id="IPR016161">
    <property type="entry name" value="Ald_DH/histidinol_DH"/>
</dbReference>
<dbReference type="PROSITE" id="PS00070">
    <property type="entry name" value="ALDEHYDE_DEHYDR_CYS"/>
    <property type="match status" value="1"/>
</dbReference>
<dbReference type="NCBIfam" id="TIGR01238">
    <property type="entry name" value="D1pyr5carbox3"/>
    <property type="match status" value="1"/>
</dbReference>
<dbReference type="RefSeq" id="WP_203165693.1">
    <property type="nucleotide sequence ID" value="NZ_JAEVLS010000001.1"/>
</dbReference>
<evidence type="ECO:0000313" key="10">
    <source>
        <dbReference type="EMBL" id="MBM0103734.1"/>
    </source>
</evidence>
<dbReference type="InterPro" id="IPR016163">
    <property type="entry name" value="Ald_DH_C"/>
</dbReference>
<dbReference type="InterPro" id="IPR015590">
    <property type="entry name" value="Aldehyde_DH_dom"/>
</dbReference>
<dbReference type="Pfam" id="PF00171">
    <property type="entry name" value="Aldedh"/>
    <property type="match status" value="1"/>
</dbReference>
<evidence type="ECO:0000259" key="8">
    <source>
        <dbReference type="Pfam" id="PF14850"/>
    </source>
</evidence>
<dbReference type="InterPro" id="IPR002872">
    <property type="entry name" value="Proline_DH_dom"/>
</dbReference>
<comment type="cofactor">
    <cofactor evidence="5">
        <name>FAD</name>
        <dbReference type="ChEBI" id="CHEBI:57692"/>
    </cofactor>
</comment>
<evidence type="ECO:0000256" key="5">
    <source>
        <dbReference type="PIRNR" id="PIRNR000197"/>
    </source>
</evidence>
<keyword evidence="5" id="KW-0678">Repressor</keyword>
<evidence type="ECO:0000256" key="1">
    <source>
        <dbReference type="ARBA" id="ARBA00004786"/>
    </source>
</evidence>
<dbReference type="CDD" id="cd07125">
    <property type="entry name" value="ALDH_PutA-P5CDH"/>
    <property type="match status" value="1"/>
</dbReference>
<dbReference type="Gene3D" id="3.20.20.220">
    <property type="match status" value="1"/>
</dbReference>
<dbReference type="InterPro" id="IPR041349">
    <property type="entry name" value="PRODH"/>
</dbReference>
<comment type="function">
    <text evidence="5">Oxidizes proline to glutamate for use as a carbon and nitrogen source.</text>
</comment>
<evidence type="ECO:0000259" key="7">
    <source>
        <dbReference type="Pfam" id="PF01619"/>
    </source>
</evidence>
<dbReference type="EMBL" id="JAEVLS010000001">
    <property type="protein sequence ID" value="MBM0103734.1"/>
    <property type="molecule type" value="Genomic_DNA"/>
</dbReference>
<dbReference type="SUPFAM" id="SSF51730">
    <property type="entry name" value="FAD-linked oxidoreductase"/>
    <property type="match status" value="1"/>
</dbReference>
<dbReference type="Gene3D" id="1.20.5.550">
    <property type="entry name" value="Single Helix bin"/>
    <property type="match status" value="1"/>
</dbReference>
<feature type="domain" description="Aldehyde dehydrogenase" evidence="6">
    <location>
        <begin position="573"/>
        <end position="1029"/>
    </location>
</feature>
<accession>A0ABS1WRX9</accession>
<dbReference type="InterPro" id="IPR024089">
    <property type="entry name" value="PRODH_PutA_dom_I/II"/>
</dbReference>
<protein>
    <recommendedName>
        <fullName evidence="5">Bifunctional protein PutA</fullName>
    </recommendedName>
    <domain>
        <recommendedName>
            <fullName evidence="5">Proline dehydrogenase</fullName>
            <ecNumber evidence="5">1.5.5.2</ecNumber>
        </recommendedName>
        <alternativeName>
            <fullName evidence="5">Proline oxidase</fullName>
        </alternativeName>
    </domain>
    <domain>
        <recommendedName>
            <fullName evidence="5">Delta-1-pyrroline-5-carboxylate dehydrogenase</fullName>
            <shortName evidence="5">P5C dehydrogenase</shortName>
            <ecNumber evidence="5">1.2.1.88</ecNumber>
        </recommendedName>
        <alternativeName>
            <fullName evidence="5">L-glutamate gamma-semialdehyde dehydrogenase</fullName>
        </alternativeName>
    </domain>
</protein>
<dbReference type="InterPro" id="IPR050485">
    <property type="entry name" value="Proline_metab_enzyme"/>
</dbReference>
<dbReference type="PANTHER" id="PTHR42862:SF1">
    <property type="entry name" value="DELTA-1-PYRROLINE-5-CARBOXYLATE DEHYDROGENASE 2, ISOFORM A-RELATED"/>
    <property type="match status" value="1"/>
</dbReference>
<proteinExistence type="inferred from homology"/>
<dbReference type="Gene3D" id="1.20.5.460">
    <property type="entry name" value="Single helix bin"/>
    <property type="match status" value="1"/>
</dbReference>
<dbReference type="InterPro" id="IPR029041">
    <property type="entry name" value="FAD-linked_oxidoreductase-like"/>
</dbReference>
<feature type="domain" description="Proline dehydrogenase" evidence="7">
    <location>
        <begin position="205"/>
        <end position="487"/>
    </location>
</feature>
<dbReference type="InterPro" id="IPR016162">
    <property type="entry name" value="Ald_DH_N"/>
</dbReference>
<comment type="catalytic activity">
    <reaction evidence="4 5">
        <text>L-glutamate 5-semialdehyde + NAD(+) + H2O = L-glutamate + NADH + 2 H(+)</text>
        <dbReference type="Rhea" id="RHEA:30235"/>
        <dbReference type="ChEBI" id="CHEBI:15377"/>
        <dbReference type="ChEBI" id="CHEBI:15378"/>
        <dbReference type="ChEBI" id="CHEBI:29985"/>
        <dbReference type="ChEBI" id="CHEBI:57540"/>
        <dbReference type="ChEBI" id="CHEBI:57945"/>
        <dbReference type="ChEBI" id="CHEBI:58066"/>
        <dbReference type="EC" id="1.2.1.88"/>
    </reaction>
</comment>
<dbReference type="Gene3D" id="3.40.309.10">
    <property type="entry name" value="Aldehyde Dehydrogenase, Chain A, domain 2"/>
    <property type="match status" value="1"/>
</dbReference>
<dbReference type="Pfam" id="PF14850">
    <property type="entry name" value="Pro_dh-DNA_bdg"/>
    <property type="match status" value="1"/>
</dbReference>
<comment type="similarity">
    <text evidence="5">In the C-terminal section; belongs to the aldehyde dehydrogenase family.</text>
</comment>
<dbReference type="Proteomes" id="UP000661077">
    <property type="component" value="Unassembled WGS sequence"/>
</dbReference>
<dbReference type="EC" id="1.2.1.88" evidence="5"/>
<dbReference type="PIRSF" id="PIRSF000197">
    <property type="entry name" value="Bifunct_PutA"/>
    <property type="match status" value="1"/>
</dbReference>
<dbReference type="SUPFAM" id="SSF81935">
    <property type="entry name" value="N-terminal domain of bifunctional PutA protein"/>
    <property type="match status" value="1"/>
</dbReference>
<keyword evidence="5" id="KW-0285">Flavoprotein</keyword>
<keyword evidence="11" id="KW-1185">Reference proteome</keyword>
<organism evidence="10 11">
    <name type="scientific">Steroidobacter gossypii</name>
    <dbReference type="NCBI Taxonomy" id="2805490"/>
    <lineage>
        <taxon>Bacteria</taxon>
        <taxon>Pseudomonadati</taxon>
        <taxon>Pseudomonadota</taxon>
        <taxon>Gammaproteobacteria</taxon>
        <taxon>Steroidobacterales</taxon>
        <taxon>Steroidobacteraceae</taxon>
        <taxon>Steroidobacter</taxon>
    </lineage>
</organism>
<sequence length="1051" mass="113336">MVAQSSVIPSAPSLDELREQIRSATLQDETACVKALLKSSSLSLDARSRAKARAASLVAGARARAKERPLLDSFLQEFALSNEEGVALMCLAEGLLRIPDDGNADRLIADKIASGNWSAHAGASSSIWVNASTWGLMLTGRLIEPPKQAREATATWLQGLSRRLSAPVLRSAFRQAMRIIGGEFVVGQTIDEALARSAKTPELSLCSFDMLGEGARTWADAERYRKSYEQALEAIGAQRKGTPIDERSNLSVKLSALEPKYDLMHEGVVMQRLTPIVMDLARRAAAADVGFTIDAEEADRLDLSLNVFEALARDKTTQSWQGLGIVIQAYGKRAPLVIEWVASLARVTQRRICVRLVKGAYWDAEIKRAQERGLTSYPVFTRKASTDVSYLACAERLFKHRDVIYPMFATHNAHTIAAVLELRPPGAKFEFQRLHGMGALLHDEAKRQIEGFPRVRAYAPVGHHEELLSYLVRRLLENGANSSFVNRFMNESVPVDTVVEDPIAALQSADSMTNPHIPLPKHLYGESRENSAGVDWGNPQQLAEQIASLQKAGAELPHAAPSTLAGNIQASPTEVRNPANRAELVGYVSMATREDIALAFDKAGQARKAWDDAGATHRAVCLVAAADGLRTHRAELVRLLVKEAGKTLPDAIAEVREAEDFCRYYAAQAREHFADPLALPGPTGEENKLFLRGRGVFACISPWNFPLAIFLGQVTAALVAGNSVVAKPAEATPLVAALAVRLLHEAGVPKDVLHFVPASGKLFGEVAFKHPALGGVCFTGSTGTAQFINRALAARDGAIVPLIAETGGINAMIVDSSALLEQVADDVLTSAFTSAGQRCSALRLLFVQEEVADRLVELIAGGMDQLHIGDPSAPATDVGPVINAGAASKLDEYSQRVQQKGIKLLKQCSLNQVRTEGSYFAPRMLELSDARQLTSEEFGPILHVVRFKREKLSDVLAAIREAGYGLTLGVHTRIESVWQEIVAEAAVGNIYINRNMIGAVVGVQPFGGEGLSGTGPKAGGPHYLFRFATERTLTVNTVATGGNAKLLSLGS</sequence>
<dbReference type="Pfam" id="PF18327">
    <property type="entry name" value="PRODH"/>
    <property type="match status" value="1"/>
</dbReference>
<dbReference type="Gene3D" id="3.40.605.10">
    <property type="entry name" value="Aldehyde Dehydrogenase, Chain A, domain 1"/>
    <property type="match status" value="1"/>
</dbReference>
<name>A0ABS1WRX9_9GAMM</name>
<dbReference type="GO" id="GO:0003842">
    <property type="term" value="F:L-glutamate gamma-semialdehyde dehydrogenase activity"/>
    <property type="evidence" value="ECO:0007669"/>
    <property type="project" value="UniProtKB-EC"/>
</dbReference>
<evidence type="ECO:0000313" key="11">
    <source>
        <dbReference type="Proteomes" id="UP000661077"/>
    </source>
</evidence>
<evidence type="ECO:0000259" key="6">
    <source>
        <dbReference type="Pfam" id="PF00171"/>
    </source>
</evidence>
<dbReference type="PANTHER" id="PTHR42862">
    <property type="entry name" value="DELTA-1-PYRROLINE-5-CARBOXYLATE DEHYDROGENASE 1, ISOFORM A-RELATED"/>
    <property type="match status" value="1"/>
</dbReference>
<dbReference type="EC" id="1.5.5.2" evidence="5"/>
<keyword evidence="5" id="KW-0804">Transcription</keyword>
<evidence type="ECO:0000259" key="9">
    <source>
        <dbReference type="Pfam" id="PF18327"/>
    </source>
</evidence>
<evidence type="ECO:0000256" key="3">
    <source>
        <dbReference type="ARBA" id="ARBA00023027"/>
    </source>
</evidence>
<dbReference type="NCBIfam" id="NF008869">
    <property type="entry name" value="PRK11904.1"/>
    <property type="match status" value="1"/>
</dbReference>
<dbReference type="SUPFAM" id="SSF53720">
    <property type="entry name" value="ALDH-like"/>
    <property type="match status" value="1"/>
</dbReference>
<dbReference type="InterPro" id="IPR016160">
    <property type="entry name" value="Ald_DH_CS_CYS"/>
</dbReference>
<comment type="similarity">
    <text evidence="5">In the N-terminal section; belongs to the proline dehydrogenase family.</text>
</comment>
<dbReference type="InterPro" id="IPR024090">
    <property type="entry name" value="PRODH_PutA_dom_I"/>
</dbReference>
<comment type="pathway">
    <text evidence="1 5">Amino-acid degradation; L-proline degradation into L-glutamate; L-glutamate from L-proline: step 2/2.</text>
</comment>
<comment type="catalytic activity">
    <reaction evidence="5">
        <text>L-proline + a quinone = (S)-1-pyrroline-5-carboxylate + a quinol + H(+)</text>
        <dbReference type="Rhea" id="RHEA:23784"/>
        <dbReference type="ChEBI" id="CHEBI:15378"/>
        <dbReference type="ChEBI" id="CHEBI:17388"/>
        <dbReference type="ChEBI" id="CHEBI:24646"/>
        <dbReference type="ChEBI" id="CHEBI:60039"/>
        <dbReference type="ChEBI" id="CHEBI:132124"/>
        <dbReference type="EC" id="1.5.5.2"/>
    </reaction>
</comment>
<feature type="domain" description="Proline utilization A proline dehydrogenase N-terminal" evidence="9">
    <location>
        <begin position="16"/>
        <end position="60"/>
    </location>
</feature>
<keyword evidence="5" id="KW-0642">Proline metabolism</keyword>
<dbReference type="InterPro" id="IPR005933">
    <property type="entry name" value="PutA_C"/>
</dbReference>
<keyword evidence="5" id="KW-0238">DNA-binding</keyword>
<evidence type="ECO:0000256" key="4">
    <source>
        <dbReference type="ARBA" id="ARBA00048142"/>
    </source>
</evidence>